<reference evidence="1" key="1">
    <citation type="submission" date="2021-06" db="EMBL/GenBank/DDBJ databases">
        <authorList>
            <person name="Kallberg Y."/>
            <person name="Tangrot J."/>
            <person name="Rosling A."/>
        </authorList>
    </citation>
    <scope>NUCLEOTIDE SEQUENCE</scope>
    <source>
        <strain evidence="1">CL356</strain>
    </source>
</reference>
<name>A0ACA9Q0Q1_9GLOM</name>
<feature type="non-terminal residue" evidence="1">
    <location>
        <position position="1"/>
    </location>
</feature>
<dbReference type="EMBL" id="CAJVPT010043733">
    <property type="protein sequence ID" value="CAG8732898.1"/>
    <property type="molecule type" value="Genomic_DNA"/>
</dbReference>
<gene>
    <name evidence="1" type="ORF">ACOLOM_LOCUS11750</name>
</gene>
<organism evidence="1 2">
    <name type="scientific">Acaulospora colombiana</name>
    <dbReference type="NCBI Taxonomy" id="27376"/>
    <lineage>
        <taxon>Eukaryota</taxon>
        <taxon>Fungi</taxon>
        <taxon>Fungi incertae sedis</taxon>
        <taxon>Mucoromycota</taxon>
        <taxon>Glomeromycotina</taxon>
        <taxon>Glomeromycetes</taxon>
        <taxon>Diversisporales</taxon>
        <taxon>Acaulosporaceae</taxon>
        <taxon>Acaulospora</taxon>
    </lineage>
</organism>
<comment type="caution">
    <text evidence="1">The sequence shown here is derived from an EMBL/GenBank/DDBJ whole genome shotgun (WGS) entry which is preliminary data.</text>
</comment>
<dbReference type="Proteomes" id="UP000789525">
    <property type="component" value="Unassembled WGS sequence"/>
</dbReference>
<proteinExistence type="predicted"/>
<protein>
    <submittedName>
        <fullName evidence="1">12034_t:CDS:1</fullName>
    </submittedName>
</protein>
<evidence type="ECO:0000313" key="1">
    <source>
        <dbReference type="EMBL" id="CAG8732898.1"/>
    </source>
</evidence>
<evidence type="ECO:0000313" key="2">
    <source>
        <dbReference type="Proteomes" id="UP000789525"/>
    </source>
</evidence>
<accession>A0ACA9Q0Q1</accession>
<sequence length="57" mass="6319">TPWLAYNRERSGVSMGDQDQRPPSVSQLQPALAVGQGPKLILKRVADGEEFGRARQR</sequence>
<keyword evidence="2" id="KW-1185">Reference proteome</keyword>